<keyword evidence="2" id="KW-0732">Signal</keyword>
<accession>A0A2T0W2K8</accession>
<keyword evidence="6" id="KW-1185">Reference proteome</keyword>
<dbReference type="PANTHER" id="PTHR30483:SF6">
    <property type="entry name" value="PERIPLASMIC BINDING PROTEIN OF ABC TRANSPORTER FOR NATURAL AMINO ACIDS"/>
    <property type="match status" value="1"/>
</dbReference>
<evidence type="ECO:0000313" key="5">
    <source>
        <dbReference type="EMBL" id="PRY79419.1"/>
    </source>
</evidence>
<keyword evidence="3" id="KW-0813">Transport</keyword>
<evidence type="ECO:0000256" key="1">
    <source>
        <dbReference type="ARBA" id="ARBA00010062"/>
    </source>
</evidence>
<feature type="domain" description="Leucine-binding protein" evidence="4">
    <location>
        <begin position="68"/>
        <end position="397"/>
    </location>
</feature>
<organism evidence="5 6">
    <name type="scientific">Yoonia maritima</name>
    <dbReference type="NCBI Taxonomy" id="1435347"/>
    <lineage>
        <taxon>Bacteria</taxon>
        <taxon>Pseudomonadati</taxon>
        <taxon>Pseudomonadota</taxon>
        <taxon>Alphaproteobacteria</taxon>
        <taxon>Rhodobacterales</taxon>
        <taxon>Paracoccaceae</taxon>
        <taxon>Yoonia</taxon>
    </lineage>
</organism>
<dbReference type="PANTHER" id="PTHR30483">
    <property type="entry name" value="LEUCINE-SPECIFIC-BINDING PROTEIN"/>
    <property type="match status" value="1"/>
</dbReference>
<evidence type="ECO:0000313" key="6">
    <source>
        <dbReference type="Proteomes" id="UP000238007"/>
    </source>
</evidence>
<evidence type="ECO:0000256" key="2">
    <source>
        <dbReference type="ARBA" id="ARBA00022729"/>
    </source>
</evidence>
<dbReference type="RefSeq" id="WP_375342186.1">
    <property type="nucleotide sequence ID" value="NZ_PVTP01000002.1"/>
</dbReference>
<dbReference type="CDD" id="cd06339">
    <property type="entry name" value="PBP1_YraM_LppC_lipoprotein-like"/>
    <property type="match status" value="1"/>
</dbReference>
<keyword evidence="3" id="KW-0029">Amino-acid transport</keyword>
<proteinExistence type="inferred from homology"/>
<dbReference type="GO" id="GO:0006865">
    <property type="term" value="P:amino acid transport"/>
    <property type="evidence" value="ECO:0007669"/>
    <property type="project" value="UniProtKB-KW"/>
</dbReference>
<dbReference type="Pfam" id="PF13458">
    <property type="entry name" value="Peripla_BP_6"/>
    <property type="match status" value="1"/>
</dbReference>
<dbReference type="Proteomes" id="UP000238007">
    <property type="component" value="Unassembled WGS sequence"/>
</dbReference>
<dbReference type="AlphaFoldDB" id="A0A2T0W2K8"/>
<evidence type="ECO:0000259" key="4">
    <source>
        <dbReference type="Pfam" id="PF13458"/>
    </source>
</evidence>
<dbReference type="Gene3D" id="3.40.50.2300">
    <property type="match status" value="2"/>
</dbReference>
<dbReference type="SUPFAM" id="SSF53822">
    <property type="entry name" value="Periplasmic binding protein-like I"/>
    <property type="match status" value="1"/>
</dbReference>
<sequence length="415" mass="42695">MMAENGVDTVMARRLIYEGIPHMFARYISARKAVAQFFAFTALVWLAACDVTLAPEANVGQSIDTSDPVPVALLVPRGSGTGSDDFLAQNLENAARLAIADLEGAKIELRVYSTAGDPATAASAAATAVNDGAKIILGPLYSEAANAVGVAVAGRNVNVLSFSNTTSIAGGNVFILGSTFENTANRLVQYGTRNGINRYLVAYGDNPSGQVGSQAIATAVQNNGGQVVGMESYPLSQQGIFTSTRRIVGSVRSSGAQAVFTTAGAAADLPLIATALPDAGMNTDTTKIVGLTRWDTVPQLHALPGIQGGLFAMPDQSTAALFANRYAATYGEQPHPLAGLAYDGVAAIGALVAAGNSEALTKSALTSPQGFRGTSGVFRLLPNGLNQRALAVATINENQVVILEQAPRSFGGAGF</sequence>
<comment type="caution">
    <text evidence="5">The sequence shown here is derived from an EMBL/GenBank/DDBJ whole genome shotgun (WGS) entry which is preliminary data.</text>
</comment>
<reference evidence="5 6" key="1">
    <citation type="submission" date="2018-03" db="EMBL/GenBank/DDBJ databases">
        <title>Genomic Encyclopedia of Archaeal and Bacterial Type Strains, Phase II (KMG-II): from individual species to whole genera.</title>
        <authorList>
            <person name="Goeker M."/>
        </authorList>
    </citation>
    <scope>NUCLEOTIDE SEQUENCE [LARGE SCALE GENOMIC DNA]</scope>
    <source>
        <strain evidence="5 6">DSM 101533</strain>
    </source>
</reference>
<evidence type="ECO:0000256" key="3">
    <source>
        <dbReference type="ARBA" id="ARBA00022970"/>
    </source>
</evidence>
<dbReference type="EMBL" id="PVTP01000002">
    <property type="protein sequence ID" value="PRY79419.1"/>
    <property type="molecule type" value="Genomic_DNA"/>
</dbReference>
<protein>
    <submittedName>
        <fullName evidence="5">ABC-type branched-subunit amino acid transport system substrate-binding protein</fullName>
    </submittedName>
</protein>
<name>A0A2T0W2K8_9RHOB</name>
<dbReference type="InterPro" id="IPR028082">
    <property type="entry name" value="Peripla_BP_I"/>
</dbReference>
<comment type="similarity">
    <text evidence="1">Belongs to the leucine-binding protein family.</text>
</comment>
<gene>
    <name evidence="5" type="ORF">CLV80_10262</name>
</gene>
<dbReference type="InterPro" id="IPR051010">
    <property type="entry name" value="BCAA_transport"/>
</dbReference>
<dbReference type="InterPro" id="IPR028081">
    <property type="entry name" value="Leu-bd"/>
</dbReference>